<evidence type="ECO:0000256" key="1">
    <source>
        <dbReference type="ARBA" id="ARBA00004141"/>
    </source>
</evidence>
<dbReference type="InterPro" id="IPR036640">
    <property type="entry name" value="ABC1_TM_sf"/>
</dbReference>
<dbReference type="SUPFAM" id="SSF52540">
    <property type="entry name" value="P-loop containing nucleoside triphosphate hydrolases"/>
    <property type="match status" value="2"/>
</dbReference>
<feature type="domain" description="ABC transporter" evidence="9">
    <location>
        <begin position="405"/>
        <end position="622"/>
    </location>
</feature>
<keyword evidence="4" id="KW-0547">Nucleotide-binding</keyword>
<accession>A0AA38IF12</accession>
<dbReference type="PROSITE" id="PS50929">
    <property type="entry name" value="ABC_TM1F"/>
    <property type="match status" value="2"/>
</dbReference>
<protein>
    <recommendedName>
        <fullName evidence="13">Multidrug resistance-associated protein lethal(2)03659</fullName>
    </recommendedName>
</protein>
<dbReference type="Pfam" id="PF00664">
    <property type="entry name" value="ABC_membrane"/>
    <property type="match status" value="2"/>
</dbReference>
<evidence type="ECO:0000256" key="8">
    <source>
        <dbReference type="SAM" id="Phobius"/>
    </source>
</evidence>
<keyword evidence="5" id="KW-0067">ATP-binding</keyword>
<dbReference type="Pfam" id="PF00005">
    <property type="entry name" value="ABC_tran"/>
    <property type="match status" value="2"/>
</dbReference>
<sequence>MNHGEERKKKINPKQRANVLSTITFFFSFDFLRKGFKQDITENDVYEVLPQFKASKVGDTLEKEFLTQRSQKDRVSSYRLLWSCYGRYYFLLGLVQLTMKMIMITILPKAQGKFISYFSPKTTLSKSDAVYYAVVVIGLNFAICTYNHNYRFLMTELGIKIKTAFCSLIYRKSLKLTTSSLSRNGIGKIVTLISKDVNSFENMVIFLNDMWISLIVLVVASCIMYSKIGVSALIGLLLLVLVVPLQVYLGKLTSDFRIKAAKATDERLQYCQETLSAIKLIKMYKWEDFFCQKILQARKEEMKKIKLFYFARSIFTELGTFIITLTWYILITTYTGLGNQLTAEIAFFLRECLRALRSPMTISIPLGILRSSELVASIRRIDTLLTDKELTKTVQRENKHVKPFIQMTNLAIKVGDCEVLEDVNLKLGVGVNIISGKIGGGKTALLQTIVEGLGYSGLERVGTISYASEEPWLFPSSIKQNILFGQQYNEKRYREVLRVCALDTDLGTFKKGDETIVDDRGRNLSKGQQVRINLARAVYNDSDIYLLDDCLSSLDVYLQEYVFTECVKNFLDNKVVVLVSNNRRFFNRSDNVFVVVDGSVKSVTVAELPETTIDDLMTDDNNVKTDTLESEKAEISETTRLLDQKPYQNIYHEKAKQGKVELGVYKKYLNFAGGLFIMSWVLLLYIATQTGLGYSEKSVSRWVNSQQNLATSPTNTTEYQQLLDNDRKQLNLYTLAIVLSAIFLTTRIFAYYSFAAKAASALHKCMTISVINATMKFFDVRYFGNILNRFAKDMYTIDELLPFNVDECLKFVFNFISAVVLIVSVNVYFLIPIVIFFVVLFFMRFFYIPTGRSIKRLDSATRSPVVGHLNATLEGLSTIRASGTESILKKEFDRHQDLHTSTIYMEQSASRFFAYALDLLCNFFIAVIIIRFLVYDKDTQAGSVGLAISQALSLPGRLQWGIRQWADLESHMTSVERVLEYTNIEKENRNGRLLENVSSFKISYKNVHLEYEKSKGHVLKSINFVIKPGEKVGIVGGTGAGKSSLISILFKLYQYEGSIIVNDIDIKLISLDSLRSNIVVISQDPVVFNGTIRSNIDPTGCYTDDEIWAAIDNANLKHLIPVLDCQIVDKGSNFSCGQKQVICLVRALVSKSRIVVLDEATANVDPETDIIISKIIKEGFVGCTVLLVAHKLTTILDFDKVMVIDKGEIVEFDAPDVLVQNENGVFCKMVAKAGLSR</sequence>
<organism evidence="11 12">
    <name type="scientific">Zophobas morio</name>
    <dbReference type="NCBI Taxonomy" id="2755281"/>
    <lineage>
        <taxon>Eukaryota</taxon>
        <taxon>Metazoa</taxon>
        <taxon>Ecdysozoa</taxon>
        <taxon>Arthropoda</taxon>
        <taxon>Hexapoda</taxon>
        <taxon>Insecta</taxon>
        <taxon>Pterygota</taxon>
        <taxon>Neoptera</taxon>
        <taxon>Endopterygota</taxon>
        <taxon>Coleoptera</taxon>
        <taxon>Polyphaga</taxon>
        <taxon>Cucujiformia</taxon>
        <taxon>Tenebrionidae</taxon>
        <taxon>Zophobas</taxon>
    </lineage>
</organism>
<evidence type="ECO:0000259" key="9">
    <source>
        <dbReference type="PROSITE" id="PS50893"/>
    </source>
</evidence>
<dbReference type="SUPFAM" id="SSF90123">
    <property type="entry name" value="ABC transporter transmembrane region"/>
    <property type="match status" value="2"/>
</dbReference>
<evidence type="ECO:0000256" key="3">
    <source>
        <dbReference type="ARBA" id="ARBA00022692"/>
    </source>
</evidence>
<dbReference type="Gene3D" id="3.40.50.300">
    <property type="entry name" value="P-loop containing nucleotide triphosphate hydrolases"/>
    <property type="match status" value="2"/>
</dbReference>
<feature type="transmembrane region" description="Helical" evidence="8">
    <location>
        <begin position="815"/>
        <end position="847"/>
    </location>
</feature>
<evidence type="ECO:0008006" key="13">
    <source>
        <dbReference type="Google" id="ProtNLM"/>
    </source>
</evidence>
<dbReference type="InterPro" id="IPR027417">
    <property type="entry name" value="P-loop_NTPase"/>
</dbReference>
<keyword evidence="12" id="KW-1185">Reference proteome</keyword>
<dbReference type="InterPro" id="IPR050173">
    <property type="entry name" value="ABC_transporter_C-like"/>
</dbReference>
<dbReference type="SMART" id="SM00382">
    <property type="entry name" value="AAA"/>
    <property type="match status" value="2"/>
</dbReference>
<comment type="subcellular location">
    <subcellularLocation>
        <location evidence="1">Membrane</location>
        <topology evidence="1">Multi-pass membrane protein</topology>
    </subcellularLocation>
</comment>
<feature type="domain" description="ABC transporter" evidence="9">
    <location>
        <begin position="1002"/>
        <end position="1231"/>
    </location>
</feature>
<dbReference type="PROSITE" id="PS50893">
    <property type="entry name" value="ABC_TRANSPORTER_2"/>
    <property type="match status" value="2"/>
</dbReference>
<dbReference type="PROSITE" id="PS00211">
    <property type="entry name" value="ABC_TRANSPORTER_1"/>
    <property type="match status" value="1"/>
</dbReference>
<name>A0AA38IF12_9CUCU</name>
<feature type="transmembrane region" description="Helical" evidence="8">
    <location>
        <begin position="668"/>
        <end position="687"/>
    </location>
</feature>
<dbReference type="InterPro" id="IPR003593">
    <property type="entry name" value="AAA+_ATPase"/>
</dbReference>
<feature type="transmembrane region" description="Helical" evidence="8">
    <location>
        <begin position="204"/>
        <end position="226"/>
    </location>
</feature>
<evidence type="ECO:0000313" key="11">
    <source>
        <dbReference type="EMBL" id="KAJ3656698.1"/>
    </source>
</evidence>
<evidence type="ECO:0000256" key="5">
    <source>
        <dbReference type="ARBA" id="ARBA00022840"/>
    </source>
</evidence>
<dbReference type="GO" id="GO:0140359">
    <property type="term" value="F:ABC-type transporter activity"/>
    <property type="evidence" value="ECO:0007669"/>
    <property type="project" value="InterPro"/>
</dbReference>
<dbReference type="InterPro" id="IPR003439">
    <property type="entry name" value="ABC_transporter-like_ATP-bd"/>
</dbReference>
<dbReference type="InterPro" id="IPR044726">
    <property type="entry name" value="ABCC_6TM_D2"/>
</dbReference>
<keyword evidence="2" id="KW-0813">Transport</keyword>
<evidence type="ECO:0000256" key="6">
    <source>
        <dbReference type="ARBA" id="ARBA00022989"/>
    </source>
</evidence>
<dbReference type="FunFam" id="3.40.50.300:FF:000163">
    <property type="entry name" value="Multidrug resistance-associated protein member 4"/>
    <property type="match status" value="1"/>
</dbReference>
<feature type="domain" description="ABC transmembrane type-1" evidence="10">
    <location>
        <begin position="102"/>
        <end position="361"/>
    </location>
</feature>
<evidence type="ECO:0000313" key="12">
    <source>
        <dbReference type="Proteomes" id="UP001168821"/>
    </source>
</evidence>
<dbReference type="Proteomes" id="UP001168821">
    <property type="component" value="Unassembled WGS sequence"/>
</dbReference>
<dbReference type="CDD" id="cd03244">
    <property type="entry name" value="ABCC_MRP_domain2"/>
    <property type="match status" value="1"/>
</dbReference>
<dbReference type="InterPro" id="IPR017871">
    <property type="entry name" value="ABC_transporter-like_CS"/>
</dbReference>
<evidence type="ECO:0000256" key="2">
    <source>
        <dbReference type="ARBA" id="ARBA00022448"/>
    </source>
</evidence>
<dbReference type="InterPro" id="IPR011527">
    <property type="entry name" value="ABC1_TM_dom"/>
</dbReference>
<dbReference type="FunFam" id="1.20.1560.10:FF:000026">
    <property type="entry name" value="Multidrug resistance-associated protein lethal(2)03659"/>
    <property type="match status" value="1"/>
</dbReference>
<dbReference type="InterPro" id="IPR044746">
    <property type="entry name" value="ABCC_6TM_D1"/>
</dbReference>
<feature type="transmembrane region" description="Helical" evidence="8">
    <location>
        <begin position="129"/>
        <end position="146"/>
    </location>
</feature>
<keyword evidence="3 8" id="KW-0812">Transmembrane</keyword>
<feature type="transmembrane region" description="Helical" evidence="8">
    <location>
        <begin position="912"/>
        <end position="934"/>
    </location>
</feature>
<feature type="transmembrane region" description="Helical" evidence="8">
    <location>
        <begin position="88"/>
        <end position="109"/>
    </location>
</feature>
<dbReference type="PANTHER" id="PTHR24223">
    <property type="entry name" value="ATP-BINDING CASSETTE SUB-FAMILY C"/>
    <property type="match status" value="1"/>
</dbReference>
<feature type="transmembrane region" description="Helical" evidence="8">
    <location>
        <begin position="730"/>
        <end position="754"/>
    </location>
</feature>
<feature type="transmembrane region" description="Helical" evidence="8">
    <location>
        <begin position="307"/>
        <end position="330"/>
    </location>
</feature>
<dbReference type="AlphaFoldDB" id="A0AA38IF12"/>
<dbReference type="FunFam" id="1.20.1560.10:FF:000014">
    <property type="entry name" value="Multidrug resistance-associated protein member 4"/>
    <property type="match status" value="1"/>
</dbReference>
<dbReference type="Gene3D" id="1.20.1560.10">
    <property type="entry name" value="ABC transporter type 1, transmembrane domain"/>
    <property type="match status" value="2"/>
</dbReference>
<dbReference type="CDD" id="cd18579">
    <property type="entry name" value="ABC_6TM_ABCC_D1"/>
    <property type="match status" value="1"/>
</dbReference>
<keyword evidence="6 8" id="KW-1133">Transmembrane helix</keyword>
<gene>
    <name evidence="11" type="ORF">Zmor_015750</name>
</gene>
<reference evidence="11" key="1">
    <citation type="journal article" date="2023" name="G3 (Bethesda)">
        <title>Whole genome assemblies of Zophobas morio and Tenebrio molitor.</title>
        <authorList>
            <person name="Kaur S."/>
            <person name="Stinson S.A."/>
            <person name="diCenzo G.C."/>
        </authorList>
    </citation>
    <scope>NUCLEOTIDE SEQUENCE</scope>
    <source>
        <strain evidence="11">QUZm001</strain>
    </source>
</reference>
<dbReference type="EMBL" id="JALNTZ010000004">
    <property type="protein sequence ID" value="KAJ3656698.1"/>
    <property type="molecule type" value="Genomic_DNA"/>
</dbReference>
<comment type="caution">
    <text evidence="11">The sequence shown here is derived from an EMBL/GenBank/DDBJ whole genome shotgun (WGS) entry which is preliminary data.</text>
</comment>
<keyword evidence="7 8" id="KW-0472">Membrane</keyword>
<evidence type="ECO:0000256" key="4">
    <source>
        <dbReference type="ARBA" id="ARBA00022741"/>
    </source>
</evidence>
<feature type="transmembrane region" description="Helical" evidence="8">
    <location>
        <begin position="232"/>
        <end position="249"/>
    </location>
</feature>
<dbReference type="GO" id="GO:0016887">
    <property type="term" value="F:ATP hydrolysis activity"/>
    <property type="evidence" value="ECO:0007669"/>
    <property type="project" value="InterPro"/>
</dbReference>
<proteinExistence type="predicted"/>
<dbReference type="CDD" id="cd18580">
    <property type="entry name" value="ABC_6TM_ABCC_D2"/>
    <property type="match status" value="1"/>
</dbReference>
<dbReference type="PANTHER" id="PTHR24223:SF448">
    <property type="entry name" value="FI20146P1-RELATED"/>
    <property type="match status" value="1"/>
</dbReference>
<evidence type="ECO:0000256" key="7">
    <source>
        <dbReference type="ARBA" id="ARBA00023136"/>
    </source>
</evidence>
<dbReference type="GO" id="GO:0016020">
    <property type="term" value="C:membrane"/>
    <property type="evidence" value="ECO:0007669"/>
    <property type="project" value="UniProtKB-SubCell"/>
</dbReference>
<feature type="domain" description="ABC transmembrane type-1" evidence="10">
    <location>
        <begin position="732"/>
        <end position="970"/>
    </location>
</feature>
<dbReference type="GO" id="GO:0005524">
    <property type="term" value="F:ATP binding"/>
    <property type="evidence" value="ECO:0007669"/>
    <property type="project" value="UniProtKB-KW"/>
</dbReference>
<evidence type="ECO:0000259" key="10">
    <source>
        <dbReference type="PROSITE" id="PS50929"/>
    </source>
</evidence>